<reference evidence="1 2" key="1">
    <citation type="submission" date="2020-08" db="EMBL/GenBank/DDBJ databases">
        <title>The isolate Caproiciproducens sp. 7D4C2 produces n-caproate at mildly acidic conditions from hexoses: genome and rBOX comparison with related strains and chain-elongating bacteria.</title>
        <authorList>
            <person name="Esquivel-Elizondo S."/>
            <person name="Bagci C."/>
            <person name="Temovska M."/>
            <person name="Jeon B.S."/>
            <person name="Bessarab I."/>
            <person name="Williams R.B.H."/>
            <person name="Huson D.H."/>
            <person name="Angenent L.T."/>
        </authorList>
    </citation>
    <scope>NUCLEOTIDE SEQUENCE [LARGE SCALE GENOMIC DNA]</scope>
    <source>
        <strain evidence="1 2">7D4C2</strain>
    </source>
</reference>
<dbReference type="EMBL" id="CP060286">
    <property type="protein sequence ID" value="QNK40459.1"/>
    <property type="molecule type" value="Genomic_DNA"/>
</dbReference>
<dbReference type="RefSeq" id="WP_187035691.1">
    <property type="nucleotide sequence ID" value="NZ_CP060286.1"/>
</dbReference>
<proteinExistence type="predicted"/>
<dbReference type="AlphaFoldDB" id="A0A7G8TA18"/>
<evidence type="ECO:0000313" key="1">
    <source>
        <dbReference type="EMBL" id="QNK40459.1"/>
    </source>
</evidence>
<name>A0A7G8TA18_9FIRM</name>
<sequence length="162" mass="18150">MFSSICRPVRYLSDAPDTKMQRRMLRPDRSGTSAFIRTAGTTPPVGWQIVTAKAKPGGISWIRDNSCEIRLLTNEREKQTICLYARPGFIGGSLLFSRDNVREQALILEKQPPNRYFLSELKGDYTGGTACRIYPGRGDDSGNCRLIIPQNMDFSSLIVEEG</sequence>
<organism evidence="1 2">
    <name type="scientific">Caproicibacter fermentans</name>
    <dbReference type="NCBI Taxonomy" id="2576756"/>
    <lineage>
        <taxon>Bacteria</taxon>
        <taxon>Bacillati</taxon>
        <taxon>Bacillota</taxon>
        <taxon>Clostridia</taxon>
        <taxon>Eubacteriales</taxon>
        <taxon>Acutalibacteraceae</taxon>
        <taxon>Caproicibacter</taxon>
    </lineage>
</organism>
<gene>
    <name evidence="1" type="ORF">HCR03_17725</name>
</gene>
<accession>A0A7G8TA18</accession>
<protein>
    <submittedName>
        <fullName evidence="1">Uncharacterized protein</fullName>
    </submittedName>
</protein>
<dbReference type="Proteomes" id="UP000515909">
    <property type="component" value="Chromosome"/>
</dbReference>
<dbReference type="KEGG" id="cfem:HCR03_17725"/>
<evidence type="ECO:0000313" key="2">
    <source>
        <dbReference type="Proteomes" id="UP000515909"/>
    </source>
</evidence>